<dbReference type="Pfam" id="PF05979">
    <property type="entry name" value="DUF896"/>
    <property type="match status" value="1"/>
</dbReference>
<dbReference type="SUPFAM" id="SSF158221">
    <property type="entry name" value="YnzC-like"/>
    <property type="match status" value="1"/>
</dbReference>
<dbReference type="GO" id="GO:0005737">
    <property type="term" value="C:cytoplasm"/>
    <property type="evidence" value="ECO:0007669"/>
    <property type="project" value="UniProtKB-SubCell"/>
</dbReference>
<evidence type="ECO:0000256" key="2">
    <source>
        <dbReference type="HAMAP-Rule" id="MF_01103"/>
    </source>
</evidence>
<comment type="subcellular location">
    <subcellularLocation>
        <location evidence="2">Cytoplasm</location>
    </subcellularLocation>
</comment>
<name>A0A1H4H363_9BACI</name>
<proteinExistence type="inferred from homology"/>
<accession>A0A1H4H363</accession>
<feature type="compositionally biased region" description="Basic and acidic residues" evidence="3">
    <location>
        <begin position="63"/>
        <end position="77"/>
    </location>
</feature>
<keyword evidence="5" id="KW-1185">Reference proteome</keyword>
<dbReference type="AlphaFoldDB" id="A0A1H4H363"/>
<comment type="similarity">
    <text evidence="2">Belongs to the UPF0291 family.</text>
</comment>
<evidence type="ECO:0000313" key="5">
    <source>
        <dbReference type="Proteomes" id="UP000198584"/>
    </source>
</evidence>
<dbReference type="Gene3D" id="1.10.287.540">
    <property type="entry name" value="Helix hairpin bin"/>
    <property type="match status" value="1"/>
</dbReference>
<dbReference type="PANTHER" id="PTHR37300">
    <property type="entry name" value="UPF0291 PROTEIN CBO2609/CLC_2481"/>
    <property type="match status" value="1"/>
</dbReference>
<dbReference type="Proteomes" id="UP000198584">
    <property type="component" value="Unassembled WGS sequence"/>
</dbReference>
<evidence type="ECO:0000313" key="4">
    <source>
        <dbReference type="EMBL" id="SEB15548.1"/>
    </source>
</evidence>
<dbReference type="EMBL" id="FNQR01000021">
    <property type="protein sequence ID" value="SEB15548.1"/>
    <property type="molecule type" value="Genomic_DNA"/>
</dbReference>
<protein>
    <recommendedName>
        <fullName evidence="2">UPF0291 protein SAMN05421743_12116</fullName>
    </recommendedName>
</protein>
<sequence>MLSKEKLNRINELANKSKKESLTAAEKDEQQKLRKEYLGNVRKSFKNQLKSMKVVDPEGNDVTPEKVKQMQRNEKKH</sequence>
<reference evidence="4 5" key="1">
    <citation type="submission" date="2016-10" db="EMBL/GenBank/DDBJ databases">
        <authorList>
            <person name="de Groot N.N."/>
        </authorList>
    </citation>
    <scope>NUCLEOTIDE SEQUENCE [LARGE SCALE GENOMIC DNA]</scope>
    <source>
        <strain evidence="4 5">CCM7597</strain>
    </source>
</reference>
<feature type="region of interest" description="Disordered" evidence="3">
    <location>
        <begin position="49"/>
        <end position="77"/>
    </location>
</feature>
<dbReference type="RefSeq" id="WP_093046444.1">
    <property type="nucleotide sequence ID" value="NZ_FNQR01000021.1"/>
</dbReference>
<dbReference type="PANTHER" id="PTHR37300:SF1">
    <property type="entry name" value="UPF0291 PROTEIN YNZC"/>
    <property type="match status" value="1"/>
</dbReference>
<feature type="region of interest" description="Disordered" evidence="3">
    <location>
        <begin position="1"/>
        <end position="33"/>
    </location>
</feature>
<evidence type="ECO:0000256" key="1">
    <source>
        <dbReference type="ARBA" id="ARBA00022490"/>
    </source>
</evidence>
<dbReference type="STRING" id="571932.SAMN05421743_12116"/>
<dbReference type="HAMAP" id="MF_01103">
    <property type="entry name" value="UPF0291"/>
    <property type="match status" value="1"/>
</dbReference>
<organism evidence="4 5">
    <name type="scientific">Thalassobacillus cyri</name>
    <dbReference type="NCBI Taxonomy" id="571932"/>
    <lineage>
        <taxon>Bacteria</taxon>
        <taxon>Bacillati</taxon>
        <taxon>Bacillota</taxon>
        <taxon>Bacilli</taxon>
        <taxon>Bacillales</taxon>
        <taxon>Bacillaceae</taxon>
        <taxon>Thalassobacillus</taxon>
    </lineage>
</organism>
<dbReference type="OrthoDB" id="390105at2"/>
<evidence type="ECO:0000256" key="3">
    <source>
        <dbReference type="SAM" id="MobiDB-lite"/>
    </source>
</evidence>
<gene>
    <name evidence="4" type="ORF">SAMN05421743_12116</name>
</gene>
<dbReference type="InterPro" id="IPR009242">
    <property type="entry name" value="DUF896"/>
</dbReference>
<keyword evidence="1 2" id="KW-0963">Cytoplasm</keyword>